<keyword evidence="1" id="KW-0812">Transmembrane</keyword>
<dbReference type="RefSeq" id="WP_246415460.1">
    <property type="nucleotide sequence ID" value="NZ_JACHOA010000002.1"/>
</dbReference>
<dbReference type="PANTHER" id="PTHR23028">
    <property type="entry name" value="ACETYLTRANSFERASE"/>
    <property type="match status" value="1"/>
</dbReference>
<feature type="transmembrane region" description="Helical" evidence="1">
    <location>
        <begin position="347"/>
        <end position="366"/>
    </location>
</feature>
<feature type="transmembrane region" description="Helical" evidence="1">
    <location>
        <begin position="226"/>
        <end position="244"/>
    </location>
</feature>
<dbReference type="GO" id="GO:0016747">
    <property type="term" value="F:acyltransferase activity, transferring groups other than amino-acyl groups"/>
    <property type="evidence" value="ECO:0007669"/>
    <property type="project" value="InterPro"/>
</dbReference>
<evidence type="ECO:0000256" key="1">
    <source>
        <dbReference type="SAM" id="Phobius"/>
    </source>
</evidence>
<reference evidence="3 4" key="1">
    <citation type="submission" date="2020-08" db="EMBL/GenBank/DDBJ databases">
        <title>Genomic Encyclopedia of Type Strains, Phase IV (KMG-IV): sequencing the most valuable type-strain genomes for metagenomic binning, comparative biology and taxonomic classification.</title>
        <authorList>
            <person name="Goeker M."/>
        </authorList>
    </citation>
    <scope>NUCLEOTIDE SEQUENCE [LARGE SCALE GENOMIC DNA]</scope>
    <source>
        <strain evidence="3 4">DSM 17507</strain>
    </source>
</reference>
<protein>
    <submittedName>
        <fullName evidence="3">Peptidoglycan/LPS O-acetylase OafA/YrhL</fullName>
    </submittedName>
</protein>
<dbReference type="GO" id="GO:0016020">
    <property type="term" value="C:membrane"/>
    <property type="evidence" value="ECO:0007669"/>
    <property type="project" value="TreeGrafter"/>
</dbReference>
<feature type="transmembrane region" description="Helical" evidence="1">
    <location>
        <begin position="185"/>
        <end position="214"/>
    </location>
</feature>
<feature type="transmembrane region" description="Helical" evidence="1">
    <location>
        <begin position="120"/>
        <end position="140"/>
    </location>
</feature>
<sequence>MSSAPTRSAGGAKKTATLPHRLSHLRLPKRHFHALDLSRLLAAIMVLFWHYQHIFVPPVPYHVNVNRAIQPWYEWLSWFYNHGHTAVQYFWAVSGFVFAHVYLADANYKARFWLARIARLWPLHLLTLGLMALLQGIYFARSGTEFIYHTNDLKHFLLSIPLMQYWGWQDNQSFNGPSWSLSTEILAYLVFFVSIPALRRAPLALALPLGALLLYGMLKGLPNKDVLACVGYFFLGCAAYGATLKGWLRPATLLPLGMALLASAFLLKANYRSGDAATIAGTFSILFLTLALDLNDDDHREGGSRLQFGQKLGDASYGIYLWHIPIQLALVLIIDSTGLTRDIAREPWFLIFYVSLAIAAGFVSHARFERPAQRAVFALWARWKARRNPVEKEAP</sequence>
<feature type="transmembrane region" description="Helical" evidence="1">
    <location>
        <begin position="32"/>
        <end position="51"/>
    </location>
</feature>
<feature type="transmembrane region" description="Helical" evidence="1">
    <location>
        <begin position="89"/>
        <end position="108"/>
    </location>
</feature>
<dbReference type="EMBL" id="JACHOA010000002">
    <property type="protein sequence ID" value="MBB4612847.1"/>
    <property type="molecule type" value="Genomic_DNA"/>
</dbReference>
<dbReference type="InterPro" id="IPR002656">
    <property type="entry name" value="Acyl_transf_3_dom"/>
</dbReference>
<feature type="transmembrane region" description="Helical" evidence="1">
    <location>
        <begin position="276"/>
        <end position="295"/>
    </location>
</feature>
<dbReference type="Proteomes" id="UP000538566">
    <property type="component" value="Unassembled WGS sequence"/>
</dbReference>
<dbReference type="Pfam" id="PF01757">
    <property type="entry name" value="Acyl_transf_3"/>
    <property type="match status" value="1"/>
</dbReference>
<dbReference type="AlphaFoldDB" id="A0A7W7A9R8"/>
<feature type="transmembrane region" description="Helical" evidence="1">
    <location>
        <begin position="250"/>
        <end position="269"/>
    </location>
</feature>
<accession>A0A7W7A9R8</accession>
<evidence type="ECO:0000313" key="3">
    <source>
        <dbReference type="EMBL" id="MBB4612847.1"/>
    </source>
</evidence>
<feature type="domain" description="Acyltransferase 3" evidence="2">
    <location>
        <begin position="33"/>
        <end position="363"/>
    </location>
</feature>
<dbReference type="PANTHER" id="PTHR23028:SF53">
    <property type="entry name" value="ACYL_TRANSF_3 DOMAIN-CONTAINING PROTEIN"/>
    <property type="match status" value="1"/>
</dbReference>
<comment type="caution">
    <text evidence="3">The sequence shown here is derived from an EMBL/GenBank/DDBJ whole genome shotgun (WGS) entry which is preliminary data.</text>
</comment>
<dbReference type="GO" id="GO:0000271">
    <property type="term" value="P:polysaccharide biosynthetic process"/>
    <property type="evidence" value="ECO:0007669"/>
    <property type="project" value="TreeGrafter"/>
</dbReference>
<organism evidence="3 4">
    <name type="scientific">Novosphingobium taihuense</name>
    <dbReference type="NCBI Taxonomy" id="260085"/>
    <lineage>
        <taxon>Bacteria</taxon>
        <taxon>Pseudomonadati</taxon>
        <taxon>Pseudomonadota</taxon>
        <taxon>Alphaproteobacteria</taxon>
        <taxon>Sphingomonadales</taxon>
        <taxon>Sphingomonadaceae</taxon>
        <taxon>Novosphingobium</taxon>
    </lineage>
</organism>
<proteinExistence type="predicted"/>
<keyword evidence="1" id="KW-1133">Transmembrane helix</keyword>
<dbReference type="InterPro" id="IPR050879">
    <property type="entry name" value="Acyltransferase_3"/>
</dbReference>
<feature type="transmembrane region" description="Helical" evidence="1">
    <location>
        <begin position="315"/>
        <end position="335"/>
    </location>
</feature>
<keyword evidence="4" id="KW-1185">Reference proteome</keyword>
<name>A0A7W7A9R8_9SPHN</name>
<gene>
    <name evidence="3" type="ORF">GGR37_001106</name>
</gene>
<evidence type="ECO:0000259" key="2">
    <source>
        <dbReference type="Pfam" id="PF01757"/>
    </source>
</evidence>
<keyword evidence="1" id="KW-0472">Membrane</keyword>
<evidence type="ECO:0000313" key="4">
    <source>
        <dbReference type="Proteomes" id="UP000538566"/>
    </source>
</evidence>